<evidence type="ECO:0000313" key="1">
    <source>
        <dbReference type="EMBL" id="GIY86981.1"/>
    </source>
</evidence>
<organism evidence="1 2">
    <name type="scientific">Caerostris extrusa</name>
    <name type="common">Bark spider</name>
    <name type="synonym">Caerostris bankana</name>
    <dbReference type="NCBI Taxonomy" id="172846"/>
    <lineage>
        <taxon>Eukaryota</taxon>
        <taxon>Metazoa</taxon>
        <taxon>Ecdysozoa</taxon>
        <taxon>Arthropoda</taxon>
        <taxon>Chelicerata</taxon>
        <taxon>Arachnida</taxon>
        <taxon>Araneae</taxon>
        <taxon>Araneomorphae</taxon>
        <taxon>Entelegynae</taxon>
        <taxon>Araneoidea</taxon>
        <taxon>Araneidae</taxon>
        <taxon>Caerostris</taxon>
    </lineage>
</organism>
<reference evidence="1 2" key="1">
    <citation type="submission" date="2021-06" db="EMBL/GenBank/DDBJ databases">
        <title>Caerostris extrusa draft genome.</title>
        <authorList>
            <person name="Kono N."/>
            <person name="Arakawa K."/>
        </authorList>
    </citation>
    <scope>NUCLEOTIDE SEQUENCE [LARGE SCALE GENOMIC DNA]</scope>
</reference>
<sequence>MFRSLRENALVERGLALAVAGDWNKLKGRYPEKPKENDYGVSSQRFKSALNRYRYISLIAKGEARFYRIDRDGCRNLSPLRTSYNYAGTISCEQDPPKTTPFPSEMSMKRHKSTSWYKSEFEYVDVLYTKKGVVVKTENGTFCSKSHYESSFEIVSQGFSDKELQEWSKTDRGSECSEGS</sequence>
<dbReference type="Proteomes" id="UP001054945">
    <property type="component" value="Unassembled WGS sequence"/>
</dbReference>
<name>A0AAV4WWX2_CAEEX</name>
<gene>
    <name evidence="1" type="ORF">CEXT_470801</name>
</gene>
<dbReference type="EMBL" id="BPLR01016865">
    <property type="protein sequence ID" value="GIY86981.1"/>
    <property type="molecule type" value="Genomic_DNA"/>
</dbReference>
<proteinExistence type="predicted"/>
<keyword evidence="2" id="KW-1185">Reference proteome</keyword>
<accession>A0AAV4WWX2</accession>
<evidence type="ECO:0000313" key="2">
    <source>
        <dbReference type="Proteomes" id="UP001054945"/>
    </source>
</evidence>
<protein>
    <submittedName>
        <fullName evidence="1">Uncharacterized protein</fullName>
    </submittedName>
</protein>
<comment type="caution">
    <text evidence="1">The sequence shown here is derived from an EMBL/GenBank/DDBJ whole genome shotgun (WGS) entry which is preliminary data.</text>
</comment>
<dbReference type="AlphaFoldDB" id="A0AAV4WWX2"/>